<dbReference type="SUPFAM" id="SSF56281">
    <property type="entry name" value="Metallo-hydrolase/oxidoreductase"/>
    <property type="match status" value="1"/>
</dbReference>
<dbReference type="PANTHER" id="PTHR46018:SF2">
    <property type="entry name" value="ZINC PHOSPHODIESTERASE ELAC PROTEIN 1"/>
    <property type="match status" value="1"/>
</dbReference>
<evidence type="ECO:0000313" key="2">
    <source>
        <dbReference type="EMBL" id="VAW51436.1"/>
    </source>
</evidence>
<protein>
    <recommendedName>
        <fullName evidence="1">Metallo-beta-lactamase domain-containing protein</fullName>
    </recommendedName>
</protein>
<accession>A0A3B0X431</accession>
<dbReference type="InterPro" id="IPR001279">
    <property type="entry name" value="Metallo-B-lactamas"/>
</dbReference>
<dbReference type="GO" id="GO:0042781">
    <property type="term" value="F:3'-tRNA processing endoribonuclease activity"/>
    <property type="evidence" value="ECO:0007669"/>
    <property type="project" value="TreeGrafter"/>
</dbReference>
<sequence>MKYIITAFTLALSSLVFTQAVMANNDYKGDYKKSYKKDYTEDYKKAVPPKKAVLPVDLVKADFAVMVLGSSGPVATSNGRAGSSLLIFVEGKPTLVIDTGSGSFKSLALSGATLADAHQFLYTHMHIDHTSDMSAMVKSLFFHRLGAGLLLPPAINFYGPDSDVPAYDSMSAYVDGHYDASIGVERYLHGFAAAFFGGQSPFVPIGHNLPFDVSSNAITDVLYDHTGVSVKSIPVFHGGTPSVAYRVEYKGKSIVWTGDTNSSTDNIIKLAKKADVLIYDTAILDNPTPEFLLMFHTTPTRLGEVAAKAKPKKLVLSHLSATTEANIYSIKKIIKSQGYRGKIIPAEDLQVINVW</sequence>
<dbReference type="InterPro" id="IPR036866">
    <property type="entry name" value="RibonucZ/Hydroxyglut_hydro"/>
</dbReference>
<feature type="domain" description="Metallo-beta-lactamase" evidence="1">
    <location>
        <begin position="224"/>
        <end position="318"/>
    </location>
</feature>
<gene>
    <name evidence="2" type="ORF">MNBD_GAMMA06-892</name>
</gene>
<dbReference type="AlphaFoldDB" id="A0A3B0X431"/>
<dbReference type="Pfam" id="PF12706">
    <property type="entry name" value="Lactamase_B_2"/>
    <property type="match status" value="1"/>
</dbReference>
<evidence type="ECO:0000259" key="1">
    <source>
        <dbReference type="Pfam" id="PF12706"/>
    </source>
</evidence>
<dbReference type="EMBL" id="UOFD01000031">
    <property type="protein sequence ID" value="VAW51436.1"/>
    <property type="molecule type" value="Genomic_DNA"/>
</dbReference>
<proteinExistence type="predicted"/>
<organism evidence="2">
    <name type="scientific">hydrothermal vent metagenome</name>
    <dbReference type="NCBI Taxonomy" id="652676"/>
    <lineage>
        <taxon>unclassified sequences</taxon>
        <taxon>metagenomes</taxon>
        <taxon>ecological metagenomes</taxon>
    </lineage>
</organism>
<name>A0A3B0X431_9ZZZZ</name>
<reference evidence="2" key="1">
    <citation type="submission" date="2018-06" db="EMBL/GenBank/DDBJ databases">
        <authorList>
            <person name="Zhirakovskaya E."/>
        </authorList>
    </citation>
    <scope>NUCLEOTIDE SEQUENCE</scope>
</reference>
<dbReference type="PANTHER" id="PTHR46018">
    <property type="entry name" value="ZINC PHOSPHODIESTERASE ELAC PROTEIN 1"/>
    <property type="match status" value="1"/>
</dbReference>
<dbReference type="Gene3D" id="3.60.15.10">
    <property type="entry name" value="Ribonuclease Z/Hydroxyacylglutathione hydrolase-like"/>
    <property type="match status" value="1"/>
</dbReference>